<dbReference type="PROSITE" id="PS50404">
    <property type="entry name" value="GST_NTER"/>
    <property type="match status" value="1"/>
</dbReference>
<dbReference type="PANTHER" id="PTHR42673">
    <property type="entry name" value="MALEYLACETOACETATE ISOMERASE"/>
    <property type="match status" value="1"/>
</dbReference>
<dbReference type="Pfam" id="PF13417">
    <property type="entry name" value="GST_N_3"/>
    <property type="match status" value="1"/>
</dbReference>
<keyword evidence="2" id="KW-0808">Transferase</keyword>
<feature type="domain" description="GST N-terminal" evidence="1">
    <location>
        <begin position="1"/>
        <end position="79"/>
    </location>
</feature>
<sequence length="198" mass="21847">MKLIVGTASTWSLRVWICCQIAAIKVDLVVVPLQQQGYQSQLAKLSSTMLVPVLYDGDIEINDSLAITEYLNELTDGALYPEVQADRAKARSLIAELHSGFLNIRQNCPFSTRPVAPITDTAAIAAELARLHDIFTNAATPFMFDTPGAIDAFYSVMAYRLNAYGIHFDGDAGRYQQALLAWPLLNDAIAHAEQWQQT</sequence>
<dbReference type="GO" id="GO:0016034">
    <property type="term" value="F:maleylacetoacetate isomerase activity"/>
    <property type="evidence" value="ECO:0007669"/>
    <property type="project" value="TreeGrafter"/>
</dbReference>
<evidence type="ECO:0000313" key="3">
    <source>
        <dbReference type="Proteomes" id="UP000252558"/>
    </source>
</evidence>
<dbReference type="EMBL" id="QPID01000007">
    <property type="protein sequence ID" value="RCU49234.1"/>
    <property type="molecule type" value="Genomic_DNA"/>
</dbReference>
<dbReference type="InterPro" id="IPR004045">
    <property type="entry name" value="Glutathione_S-Trfase_N"/>
</dbReference>
<dbReference type="Gene3D" id="1.20.1050.10">
    <property type="match status" value="1"/>
</dbReference>
<gene>
    <name evidence="2" type="ORF">DU002_12855</name>
</gene>
<evidence type="ECO:0000313" key="2">
    <source>
        <dbReference type="EMBL" id="RCU49234.1"/>
    </source>
</evidence>
<dbReference type="GO" id="GO:0006559">
    <property type="term" value="P:L-phenylalanine catabolic process"/>
    <property type="evidence" value="ECO:0007669"/>
    <property type="project" value="TreeGrafter"/>
</dbReference>
<reference evidence="2 3" key="1">
    <citation type="submission" date="2018-07" db="EMBL/GenBank/DDBJ databases">
        <title>Corallincola holothuriorum sp. nov., a new facultative anaerobe isolated from sea cucumber Apostichopus japonicus.</title>
        <authorList>
            <person name="Xia H."/>
        </authorList>
    </citation>
    <scope>NUCLEOTIDE SEQUENCE [LARGE SCALE GENOMIC DNA]</scope>
    <source>
        <strain evidence="2 3">C4</strain>
    </source>
</reference>
<dbReference type="Gene3D" id="3.40.30.10">
    <property type="entry name" value="Glutaredoxin"/>
    <property type="match status" value="1"/>
</dbReference>
<comment type="caution">
    <text evidence="2">The sequence shown here is derived from an EMBL/GenBank/DDBJ whole genome shotgun (WGS) entry which is preliminary data.</text>
</comment>
<dbReference type="SUPFAM" id="SSF52833">
    <property type="entry name" value="Thioredoxin-like"/>
    <property type="match status" value="1"/>
</dbReference>
<organism evidence="2 3">
    <name type="scientific">Corallincola holothuriorum</name>
    <dbReference type="NCBI Taxonomy" id="2282215"/>
    <lineage>
        <taxon>Bacteria</taxon>
        <taxon>Pseudomonadati</taxon>
        <taxon>Pseudomonadota</taxon>
        <taxon>Gammaproteobacteria</taxon>
        <taxon>Alteromonadales</taxon>
        <taxon>Psychromonadaceae</taxon>
        <taxon>Corallincola</taxon>
    </lineage>
</organism>
<keyword evidence="3" id="KW-1185">Reference proteome</keyword>
<dbReference type="RefSeq" id="WP_114338794.1">
    <property type="nucleotide sequence ID" value="NZ_QPID01000007.1"/>
</dbReference>
<protein>
    <submittedName>
        <fullName evidence="2">Glutathione S-transferase</fullName>
    </submittedName>
</protein>
<dbReference type="InterPro" id="IPR036249">
    <property type="entry name" value="Thioredoxin-like_sf"/>
</dbReference>
<name>A0A368NHW4_9GAMM</name>
<evidence type="ECO:0000259" key="1">
    <source>
        <dbReference type="PROSITE" id="PS50404"/>
    </source>
</evidence>
<dbReference type="GO" id="GO:0006749">
    <property type="term" value="P:glutathione metabolic process"/>
    <property type="evidence" value="ECO:0007669"/>
    <property type="project" value="TreeGrafter"/>
</dbReference>
<dbReference type="OrthoDB" id="9799538at2"/>
<dbReference type="GO" id="GO:0004364">
    <property type="term" value="F:glutathione transferase activity"/>
    <property type="evidence" value="ECO:0007669"/>
    <property type="project" value="TreeGrafter"/>
</dbReference>
<proteinExistence type="predicted"/>
<dbReference type="PANTHER" id="PTHR42673:SF4">
    <property type="entry name" value="MALEYLACETOACETATE ISOMERASE"/>
    <property type="match status" value="1"/>
</dbReference>
<dbReference type="Proteomes" id="UP000252558">
    <property type="component" value="Unassembled WGS sequence"/>
</dbReference>
<accession>A0A368NHW4</accession>
<dbReference type="AlphaFoldDB" id="A0A368NHW4"/>